<feature type="repeat" description="TPR" evidence="15">
    <location>
        <begin position="130"/>
        <end position="163"/>
    </location>
</feature>
<dbReference type="GO" id="GO:0042802">
    <property type="term" value="F:identical protein binding"/>
    <property type="evidence" value="ECO:0007669"/>
    <property type="project" value="UniProtKB-ARBA"/>
</dbReference>
<evidence type="ECO:0000256" key="7">
    <source>
        <dbReference type="ARBA" id="ARBA00022803"/>
    </source>
</evidence>
<dbReference type="Proteomes" id="UP001488805">
    <property type="component" value="Unassembled WGS sequence"/>
</dbReference>
<accession>A0AAW1EB91</accession>
<evidence type="ECO:0000256" key="10">
    <source>
        <dbReference type="ARBA" id="ARBA00023242"/>
    </source>
</evidence>
<dbReference type="PANTHER" id="PTHR45831">
    <property type="entry name" value="LD24721P"/>
    <property type="match status" value="1"/>
</dbReference>
<dbReference type="SMART" id="SM00028">
    <property type="entry name" value="TPR"/>
    <property type="match status" value="3"/>
</dbReference>
<feature type="repeat" description="TPR" evidence="15">
    <location>
        <begin position="96"/>
        <end position="129"/>
    </location>
</feature>
<evidence type="ECO:0000313" key="18">
    <source>
        <dbReference type="Proteomes" id="UP001488805"/>
    </source>
</evidence>
<evidence type="ECO:0000256" key="2">
    <source>
        <dbReference type="ARBA" id="ARBA00004496"/>
    </source>
</evidence>
<proteinExistence type="inferred from homology"/>
<reference evidence="17 18" key="1">
    <citation type="journal article" date="2024" name="Genome Biol. Evol.">
        <title>Chromosome-level genome assembly of the viviparous eelpout Zoarces viviparus.</title>
        <authorList>
            <person name="Fuhrmann N."/>
            <person name="Brasseur M.V."/>
            <person name="Bakowski C.E."/>
            <person name="Podsiadlowski L."/>
            <person name="Prost S."/>
            <person name="Krehenwinkel H."/>
            <person name="Mayer C."/>
        </authorList>
    </citation>
    <scope>NUCLEOTIDE SEQUENCE [LARGE SCALE GENOMIC DNA]</scope>
    <source>
        <strain evidence="17">NO-MEL_2022_Ind0_liver</strain>
    </source>
</reference>
<sequence length="383" mass="38858">MTDNKRLAFSILEFLHDQLQSGDLTSGAQESLEVAVQCLETAFEISTDDQSLAVPMTLPEIFASATDNLPVESQINNNSAPPQPLNSLTEDQRDEAEMLKTDGNDQMKVENFAAAVEFYSKAIAINPENAVYHCNRAAAYSKLGNYAGAVQDCEQAISIDPNYSKAYGRMGLALASLNKHTEAATYYKKALELDPDNDTYKTNLKIAEEKMETSSPTAGMGGVDLAGLLSNPGFMNMASSLMTNPQVQQLMSGMMSGSYGGMPGGAGGGLGGLGGGLAAGLGAGLGGGLGGGQGGGLGGGQGGGLGAGLGGGLGAGLGGGQGGGLGGTAAPPGAAAGTGDLSGLIQAGQQFAQQMQQQNPELIEQLRSQIRNRTPSAGSEDQP</sequence>
<dbReference type="InterPro" id="IPR032374">
    <property type="entry name" value="SGTA_dimer"/>
</dbReference>
<dbReference type="InterPro" id="IPR011990">
    <property type="entry name" value="TPR-like_helical_dom_sf"/>
</dbReference>
<evidence type="ECO:0000256" key="11">
    <source>
        <dbReference type="ARBA" id="ARBA00054833"/>
    </source>
</evidence>
<keyword evidence="8" id="KW-0007">Acetylation</keyword>
<keyword evidence="4" id="KW-0963">Cytoplasm</keyword>
<evidence type="ECO:0000256" key="9">
    <source>
        <dbReference type="ARBA" id="ARBA00023186"/>
    </source>
</evidence>
<organism evidence="17 18">
    <name type="scientific">Zoarces viviparus</name>
    <name type="common">Viviparous eelpout</name>
    <name type="synonym">Blennius viviparus</name>
    <dbReference type="NCBI Taxonomy" id="48416"/>
    <lineage>
        <taxon>Eukaryota</taxon>
        <taxon>Metazoa</taxon>
        <taxon>Chordata</taxon>
        <taxon>Craniata</taxon>
        <taxon>Vertebrata</taxon>
        <taxon>Euteleostomi</taxon>
        <taxon>Actinopterygii</taxon>
        <taxon>Neopterygii</taxon>
        <taxon>Teleostei</taxon>
        <taxon>Neoteleostei</taxon>
        <taxon>Acanthomorphata</taxon>
        <taxon>Eupercaria</taxon>
        <taxon>Perciformes</taxon>
        <taxon>Cottioidei</taxon>
        <taxon>Zoarcales</taxon>
        <taxon>Zoarcidae</taxon>
        <taxon>Zoarcinae</taxon>
        <taxon>Zoarces</taxon>
    </lineage>
</organism>
<evidence type="ECO:0000256" key="5">
    <source>
        <dbReference type="ARBA" id="ARBA00022553"/>
    </source>
</evidence>
<dbReference type="InterPro" id="IPR047150">
    <property type="entry name" value="SGT"/>
</dbReference>
<dbReference type="PROSITE" id="PS50293">
    <property type="entry name" value="TPR_REGION"/>
    <property type="match status" value="1"/>
</dbReference>
<comment type="subcellular location">
    <subcellularLocation>
        <location evidence="2">Cytoplasm</location>
    </subcellularLocation>
    <subcellularLocation>
        <location evidence="1">Nucleus</location>
    </subcellularLocation>
</comment>
<dbReference type="Pfam" id="PF16546">
    <property type="entry name" value="SGTA_dimer"/>
    <property type="match status" value="1"/>
</dbReference>
<evidence type="ECO:0000256" key="3">
    <source>
        <dbReference type="ARBA" id="ARBA00008175"/>
    </source>
</evidence>
<keyword evidence="9" id="KW-0143">Chaperone</keyword>
<dbReference type="Pfam" id="PF00515">
    <property type="entry name" value="TPR_1"/>
    <property type="match status" value="2"/>
</dbReference>
<keyword evidence="7 15" id="KW-0802">TPR repeat</keyword>
<dbReference type="GO" id="GO:0005634">
    <property type="term" value="C:nucleus"/>
    <property type="evidence" value="ECO:0007669"/>
    <property type="project" value="UniProtKB-SubCell"/>
</dbReference>
<dbReference type="GO" id="GO:0060090">
    <property type="term" value="F:molecular adaptor activity"/>
    <property type="evidence" value="ECO:0007669"/>
    <property type="project" value="TreeGrafter"/>
</dbReference>
<keyword evidence="18" id="KW-1185">Reference proteome</keyword>
<dbReference type="GO" id="GO:0016020">
    <property type="term" value="C:membrane"/>
    <property type="evidence" value="ECO:0007669"/>
    <property type="project" value="TreeGrafter"/>
</dbReference>
<evidence type="ECO:0000256" key="1">
    <source>
        <dbReference type="ARBA" id="ARBA00004123"/>
    </source>
</evidence>
<comment type="subunit">
    <text evidence="12">Homodimer. Homooligomer. Interacts with DNAJC5 and DNAJC5B. Interacts (via TPR repeats) with HSP90AA1. Interacts (via Gln-rich region) with SLC2A1. Interacts with HSP90AB1. Interacts (via TPR repeats) with HSPA8/Hsc70; the interaction is direct. Interacts with BAG6 (via ubiquitin-like domain); interaction prevents interaction between BAG6 and RNF126. Forms a multiprotein complex, at least composed of DNAJB12, DNAJB14, HSPA8/Hsc70 and SGTA; interaction with DNAJB14 and HSPA8/Hsc70 is direct.</text>
</comment>
<dbReference type="PANTHER" id="PTHR45831:SF3">
    <property type="entry name" value="SMALL GLUTAMINE-RICH TETRATRICOPEPTIDE REPEAT-CONTAINING PROTEIN ALPHA"/>
    <property type="match status" value="1"/>
</dbReference>
<dbReference type="AlphaFoldDB" id="A0AAW1EB91"/>
<dbReference type="InterPro" id="IPR019734">
    <property type="entry name" value="TPR_rpt"/>
</dbReference>
<evidence type="ECO:0000256" key="6">
    <source>
        <dbReference type="ARBA" id="ARBA00022737"/>
    </source>
</evidence>
<keyword evidence="6" id="KW-0677">Repeat</keyword>
<evidence type="ECO:0000256" key="13">
    <source>
        <dbReference type="ARBA" id="ARBA00070804"/>
    </source>
</evidence>
<dbReference type="PROSITE" id="PS50005">
    <property type="entry name" value="TPR"/>
    <property type="match status" value="3"/>
</dbReference>
<comment type="function">
    <text evidence="11">Co-chaperone that binds misfolded and hydrophobic patches-containing client proteins in the cytosol. Mediates their targeting to the endoplasmic reticulum but also regulates their sorting to the proteasome when targeting fails. Functions in tail-anchored/type II transmembrane proteins membrane insertion constituting with ASNA1 and the BAG6 complex a targeting module. Functions upstream of the BAG6 complex and ASNA1, binding more rapidly the transmembrane domain of newly synthesized proteins. It is also involved in the regulation of the endoplasmic reticulum-associated misfolded protein catabolic process via its interaction with BAG6: collaborates with the BAG6 complex to maintain hydrophobic substrates in non-ubiquitinated states. Competes with RNF126 for interaction with BAG6, preventing the ubiquitination of client proteins associated with the BAG6 complex. Binds directly to HSC70 and HSP70 and regulates their ATPase activity.</text>
</comment>
<evidence type="ECO:0000256" key="4">
    <source>
        <dbReference type="ARBA" id="ARBA00022490"/>
    </source>
</evidence>
<comment type="caution">
    <text evidence="17">The sequence shown here is derived from an EMBL/GenBank/DDBJ whole genome shotgun (WGS) entry which is preliminary data.</text>
</comment>
<comment type="similarity">
    <text evidence="3">Belongs to the SGT family.</text>
</comment>
<feature type="domain" description="SGTA homodimerisation" evidence="16">
    <location>
        <begin position="4"/>
        <end position="63"/>
    </location>
</feature>
<dbReference type="GO" id="GO:0072380">
    <property type="term" value="C:TRC complex"/>
    <property type="evidence" value="ECO:0007669"/>
    <property type="project" value="TreeGrafter"/>
</dbReference>
<dbReference type="Gene3D" id="1.25.40.10">
    <property type="entry name" value="Tetratricopeptide repeat domain"/>
    <property type="match status" value="1"/>
</dbReference>
<evidence type="ECO:0000256" key="14">
    <source>
        <dbReference type="ARBA" id="ARBA00076853"/>
    </source>
</evidence>
<evidence type="ECO:0000313" key="17">
    <source>
        <dbReference type="EMBL" id="KAK9519906.1"/>
    </source>
</evidence>
<evidence type="ECO:0000256" key="8">
    <source>
        <dbReference type="ARBA" id="ARBA00022990"/>
    </source>
</evidence>
<feature type="repeat" description="TPR" evidence="15">
    <location>
        <begin position="164"/>
        <end position="197"/>
    </location>
</feature>
<dbReference type="FunFam" id="1.25.40.10:FF:000108">
    <property type="entry name" value="Small glutamine-rich tetratricopeptide repeat-containing protein alpha"/>
    <property type="match status" value="1"/>
</dbReference>
<keyword evidence="5" id="KW-0597">Phosphoprotein</keyword>
<dbReference type="Gene3D" id="1.20.5.420">
    <property type="entry name" value="Immunoglobulin FC, subunit C"/>
    <property type="match status" value="1"/>
</dbReference>
<protein>
    <recommendedName>
        <fullName evidence="13">Small glutamine-rich tetratricopeptide repeat-containing protein alpha</fullName>
    </recommendedName>
    <alternativeName>
        <fullName evidence="14">Alpha-SGT</fullName>
    </alternativeName>
</protein>
<dbReference type="FunFam" id="1.20.5.420:FF:000002">
    <property type="entry name" value="Small glutamine-rich tetratricopeptide repeat-containing protein alpha"/>
    <property type="match status" value="1"/>
</dbReference>
<evidence type="ECO:0000259" key="16">
    <source>
        <dbReference type="Pfam" id="PF16546"/>
    </source>
</evidence>
<keyword evidence="10" id="KW-0539">Nucleus</keyword>
<dbReference type="GO" id="GO:0006620">
    <property type="term" value="P:post-translational protein targeting to endoplasmic reticulum membrane"/>
    <property type="evidence" value="ECO:0007669"/>
    <property type="project" value="TreeGrafter"/>
</dbReference>
<name>A0AAW1EB91_ZOAVI</name>
<evidence type="ECO:0000256" key="15">
    <source>
        <dbReference type="PROSITE-ProRule" id="PRU00339"/>
    </source>
</evidence>
<gene>
    <name evidence="17" type="ORF">VZT92_022606</name>
</gene>
<evidence type="ECO:0000256" key="12">
    <source>
        <dbReference type="ARBA" id="ARBA00062864"/>
    </source>
</evidence>
<dbReference type="SUPFAM" id="SSF48452">
    <property type="entry name" value="TPR-like"/>
    <property type="match status" value="1"/>
</dbReference>
<dbReference type="EMBL" id="JBCEZU010000434">
    <property type="protein sequence ID" value="KAK9519906.1"/>
    <property type="molecule type" value="Genomic_DNA"/>
</dbReference>